<protein>
    <recommendedName>
        <fullName evidence="5">DUF1016 domain-containing protein</fullName>
    </recommendedName>
</protein>
<evidence type="ECO:0000259" key="2">
    <source>
        <dbReference type="Pfam" id="PF17761"/>
    </source>
</evidence>
<dbReference type="Pfam" id="PF17761">
    <property type="entry name" value="DUF1016_N"/>
    <property type="match status" value="1"/>
</dbReference>
<evidence type="ECO:0008006" key="5">
    <source>
        <dbReference type="Google" id="ProtNLM"/>
    </source>
</evidence>
<evidence type="ECO:0000259" key="1">
    <source>
        <dbReference type="Pfam" id="PF06250"/>
    </source>
</evidence>
<accession>A0A510KB04</accession>
<organism evidence="3 4">
    <name type="scientific">Leptotrichia wadei</name>
    <dbReference type="NCBI Taxonomy" id="157687"/>
    <lineage>
        <taxon>Bacteria</taxon>
        <taxon>Fusobacteriati</taxon>
        <taxon>Fusobacteriota</taxon>
        <taxon>Fusobacteriia</taxon>
        <taxon>Fusobacteriales</taxon>
        <taxon>Leptotrichiaceae</taxon>
        <taxon>Leptotrichia</taxon>
    </lineage>
</organism>
<dbReference type="EMBL" id="AP019835">
    <property type="protein sequence ID" value="BBM48832.1"/>
    <property type="molecule type" value="Genomic_DNA"/>
</dbReference>
<dbReference type="InterPro" id="IPR011856">
    <property type="entry name" value="tRNA_endonuc-like_dom_sf"/>
</dbReference>
<dbReference type="PANTHER" id="PTHR30547">
    <property type="entry name" value="UNCHARACTERIZED PROTEIN YHCG-RELATED"/>
    <property type="match status" value="1"/>
</dbReference>
<dbReference type="RefSeq" id="WP_146963317.1">
    <property type="nucleotide sequence ID" value="NZ_AP019835.1"/>
</dbReference>
<dbReference type="AlphaFoldDB" id="A0A510KB04"/>
<dbReference type="InterPro" id="IPR041527">
    <property type="entry name" value="YhcG_N"/>
</dbReference>
<dbReference type="Proteomes" id="UP000321501">
    <property type="component" value="Chromosome"/>
</dbReference>
<gene>
    <name evidence="3" type="ORF">JMUB3934_0101</name>
</gene>
<dbReference type="GO" id="GO:0003676">
    <property type="term" value="F:nucleic acid binding"/>
    <property type="evidence" value="ECO:0007669"/>
    <property type="project" value="InterPro"/>
</dbReference>
<sequence length="355" mass="41504">MNKIEKGIESNMVYLQIKELMENARKQVSVKINNILVQTYWEIGKIIIEDEQENSERAEYGKRLLKELSKKLTKEYGKGFSRSNLQNMRQFYLKYPICQTLSGKLSWSHYCEILSISDDKERAFYERECENSSWSVRELKRQISTSLYQRLLLSSGGTNKKKVLELSKVGNVIQKPQDIIKDPYVFEFLGLPEDKSLLESDLEASLVKHIEKFLLELGKGFMFVGSQYRITLGNNHYYVDMVFYNKVLRSYVLIELKTSKLMPEAVGQMNMYLNYFKAEVNDEFDNEPVGIILCTDKENGIQSEYALGGLSNQIFALKYTLYIPNKEMLENEVEKILREYDKKIKLKGIENDNYE</sequence>
<evidence type="ECO:0000313" key="3">
    <source>
        <dbReference type="EMBL" id="BBM48832.1"/>
    </source>
</evidence>
<dbReference type="PANTHER" id="PTHR30547:SF5">
    <property type="entry name" value="NUCLEASE YHCG-RELATED"/>
    <property type="match status" value="1"/>
</dbReference>
<proteinExistence type="predicted"/>
<dbReference type="Gene3D" id="3.40.1350.10">
    <property type="match status" value="1"/>
</dbReference>
<name>A0A510KB04_9FUSO</name>
<dbReference type="InterPro" id="IPR053148">
    <property type="entry name" value="PD-DEXK-like_domain"/>
</dbReference>
<feature type="domain" description="YhcG N-terminal" evidence="2">
    <location>
        <begin position="16"/>
        <end position="150"/>
    </location>
</feature>
<dbReference type="Pfam" id="PF06250">
    <property type="entry name" value="YhcG_C"/>
    <property type="match status" value="1"/>
</dbReference>
<reference evidence="3 4" key="1">
    <citation type="submission" date="2019-07" db="EMBL/GenBank/DDBJ databases">
        <title>Complete Genome Sequence of Leptotrichia wadei Strain JMUB3934.</title>
        <authorList>
            <person name="Watanabe S."/>
            <person name="Cui L."/>
        </authorList>
    </citation>
    <scope>NUCLEOTIDE SEQUENCE [LARGE SCALE GENOMIC DNA]</scope>
    <source>
        <strain evidence="3 4">JMUB3934</strain>
    </source>
</reference>
<dbReference type="InterPro" id="IPR009362">
    <property type="entry name" value="YhcG_C"/>
</dbReference>
<feature type="domain" description="YhcG PDDEXK nuclease" evidence="1">
    <location>
        <begin position="177"/>
        <end position="331"/>
    </location>
</feature>
<evidence type="ECO:0000313" key="4">
    <source>
        <dbReference type="Proteomes" id="UP000321501"/>
    </source>
</evidence>